<sequence length="370" mass="34462">MTMKRGRAKAAARKYDRPLSIRLVVGRLDQVPVNHALVYVKWKVVSPTTAAAPASGVTRAVAVAGHAADWGAAFTIAATAAVRAADTAVLLPVVLRLSGGPADASTRDAGGGGRSSGPAAAAAATTTAAGAAASAEGAPAGAAAPPPAPEVGLPVPANGAHERLGVVELDVTDVAAARGAPVTRTALLQESLLNATLRVTLQVRVGAPGGGRPPLPAPAGAPPPPVGGAPPPLPATTAAAATAGGGGAVAAAGLLGVCSPVSGVDGDSFSSGGGAAAGGGADADPRLSARCRVAVPPAVVASRVDAAGVVAELLAAAAVVWAAGGGARGGGGVGVGAAWGGGGGTGGDGEGREGGGAVSSMTVSGPVGQA</sequence>
<proteinExistence type="predicted"/>
<protein>
    <submittedName>
        <fullName evidence="1">Uncharacterized protein</fullName>
    </submittedName>
</protein>
<reference evidence="1" key="1">
    <citation type="submission" date="2019-11" db="EMBL/GenBank/DDBJ databases">
        <title>Nori genome reveals adaptations in red seaweeds to the harsh intertidal environment.</title>
        <authorList>
            <person name="Wang D."/>
            <person name="Mao Y."/>
        </authorList>
    </citation>
    <scope>NUCLEOTIDE SEQUENCE</scope>
    <source>
        <tissue evidence="1">Gametophyte</tissue>
    </source>
</reference>
<name>A0ACC3CDA2_PYRYE</name>
<dbReference type="EMBL" id="CM020620">
    <property type="protein sequence ID" value="KAK1867971.1"/>
    <property type="molecule type" value="Genomic_DNA"/>
</dbReference>
<accession>A0ACC3CDA2</accession>
<dbReference type="Proteomes" id="UP000798662">
    <property type="component" value="Chromosome 3"/>
</dbReference>
<evidence type="ECO:0000313" key="1">
    <source>
        <dbReference type="EMBL" id="KAK1867971.1"/>
    </source>
</evidence>
<gene>
    <name evidence="1" type="ORF">I4F81_010468</name>
</gene>
<evidence type="ECO:0000313" key="2">
    <source>
        <dbReference type="Proteomes" id="UP000798662"/>
    </source>
</evidence>
<comment type="caution">
    <text evidence="1">The sequence shown here is derived from an EMBL/GenBank/DDBJ whole genome shotgun (WGS) entry which is preliminary data.</text>
</comment>
<keyword evidence="2" id="KW-1185">Reference proteome</keyword>
<organism evidence="1 2">
    <name type="scientific">Pyropia yezoensis</name>
    <name type="common">Susabi-nori</name>
    <name type="synonym">Porphyra yezoensis</name>
    <dbReference type="NCBI Taxonomy" id="2788"/>
    <lineage>
        <taxon>Eukaryota</taxon>
        <taxon>Rhodophyta</taxon>
        <taxon>Bangiophyceae</taxon>
        <taxon>Bangiales</taxon>
        <taxon>Bangiaceae</taxon>
        <taxon>Pyropia</taxon>
    </lineage>
</organism>